<dbReference type="InterPro" id="IPR051320">
    <property type="entry name" value="Viral_Replic_Matur_Polypro"/>
</dbReference>
<dbReference type="InterPro" id="IPR000477">
    <property type="entry name" value="RT_dom"/>
</dbReference>
<dbReference type="Gene3D" id="3.30.70.270">
    <property type="match status" value="1"/>
</dbReference>
<proteinExistence type="predicted"/>
<dbReference type="Gene3D" id="3.10.10.10">
    <property type="entry name" value="HIV Type 1 Reverse Transcriptase, subunit A, domain 1"/>
    <property type="match status" value="1"/>
</dbReference>
<dbReference type="PANTHER" id="PTHR33064">
    <property type="entry name" value="POL PROTEIN"/>
    <property type="match status" value="1"/>
</dbReference>
<dbReference type="SUPFAM" id="SSF56672">
    <property type="entry name" value="DNA/RNA polymerases"/>
    <property type="match status" value="1"/>
</dbReference>
<dbReference type="InterPro" id="IPR043128">
    <property type="entry name" value="Rev_trsase/Diguanyl_cyclase"/>
</dbReference>
<gene>
    <name evidence="2" type="ORF">VitviT2T_001340</name>
</gene>
<keyword evidence="3" id="KW-1185">Reference proteome</keyword>
<protein>
    <recommendedName>
        <fullName evidence="1">Reverse transcriptase domain-containing protein</fullName>
    </recommendedName>
</protein>
<dbReference type="EMBL" id="CP126648">
    <property type="protein sequence ID" value="WJZ81500.1"/>
    <property type="molecule type" value="Genomic_DNA"/>
</dbReference>
<organism evidence="2 3">
    <name type="scientific">Vitis vinifera</name>
    <name type="common">Grape</name>
    <dbReference type="NCBI Taxonomy" id="29760"/>
    <lineage>
        <taxon>Eukaryota</taxon>
        <taxon>Viridiplantae</taxon>
        <taxon>Streptophyta</taxon>
        <taxon>Embryophyta</taxon>
        <taxon>Tracheophyta</taxon>
        <taxon>Spermatophyta</taxon>
        <taxon>Magnoliopsida</taxon>
        <taxon>eudicotyledons</taxon>
        <taxon>Gunneridae</taxon>
        <taxon>Pentapetalae</taxon>
        <taxon>rosids</taxon>
        <taxon>Vitales</taxon>
        <taxon>Vitaceae</taxon>
        <taxon>Viteae</taxon>
        <taxon>Vitis</taxon>
    </lineage>
</organism>
<feature type="domain" description="Reverse transcriptase" evidence="1">
    <location>
        <begin position="1"/>
        <end position="199"/>
    </location>
</feature>
<sequence>MNKELLSYHENEIQDLLDKKLIRKSKSPWSCSTFYVKKQAEIKRGTPRLVINYKPLNDALRWIRYHIPNKKDLLQRLVKSKVFCKFDMKSGFWKIQITKKDRYKIAFVVSFRHYEWNVMLFGLKNAPSEFQNIMNEIFNQFSNFIIVYIDDVLVYSDSVEQHWKHLNKFVETVKSNGLSLSTTKINLFQTKVRFLGHHIHQGTVTPIQRSIEFADKFPDEIKDKKQLQHFLRSLNYVSNFIQDLRKIQYLGMRIIPRLSRLSNQESRPYHALP</sequence>
<dbReference type="Pfam" id="PF00078">
    <property type="entry name" value="RVT_1"/>
    <property type="match status" value="1"/>
</dbReference>
<evidence type="ECO:0000313" key="2">
    <source>
        <dbReference type="EMBL" id="WJZ81500.1"/>
    </source>
</evidence>
<evidence type="ECO:0000259" key="1">
    <source>
        <dbReference type="PROSITE" id="PS50878"/>
    </source>
</evidence>
<reference evidence="2 3" key="1">
    <citation type="journal article" date="2023" name="Hortic Res">
        <title>The complete reference genome for grapevine (Vitis vinifera L.) genetics and breeding.</title>
        <authorList>
            <person name="Shi X."/>
            <person name="Cao S."/>
            <person name="Wang X."/>
            <person name="Huang S."/>
            <person name="Wang Y."/>
            <person name="Liu Z."/>
            <person name="Liu W."/>
            <person name="Leng X."/>
            <person name="Peng Y."/>
            <person name="Wang N."/>
            <person name="Wang Y."/>
            <person name="Ma Z."/>
            <person name="Xu X."/>
            <person name="Zhang F."/>
            <person name="Xue H."/>
            <person name="Zhong H."/>
            <person name="Wang Y."/>
            <person name="Zhang K."/>
            <person name="Velt A."/>
            <person name="Avia K."/>
            <person name="Holtgrawe D."/>
            <person name="Grimplet J."/>
            <person name="Matus J.T."/>
            <person name="Ware D."/>
            <person name="Wu X."/>
            <person name="Wang H."/>
            <person name="Liu C."/>
            <person name="Fang Y."/>
            <person name="Rustenholz C."/>
            <person name="Cheng Z."/>
            <person name="Xiao H."/>
            <person name="Zhou Y."/>
        </authorList>
    </citation>
    <scope>NUCLEOTIDE SEQUENCE [LARGE SCALE GENOMIC DNA]</scope>
    <source>
        <strain evidence="3">cv. Pinot noir / PN40024</strain>
        <tissue evidence="2">Leaf</tissue>
    </source>
</reference>
<dbReference type="PANTHER" id="PTHR33064:SF37">
    <property type="entry name" value="RIBONUCLEASE H"/>
    <property type="match status" value="1"/>
</dbReference>
<dbReference type="InterPro" id="IPR043502">
    <property type="entry name" value="DNA/RNA_pol_sf"/>
</dbReference>
<dbReference type="PROSITE" id="PS50878">
    <property type="entry name" value="RT_POL"/>
    <property type="match status" value="1"/>
</dbReference>
<dbReference type="CDD" id="cd01647">
    <property type="entry name" value="RT_LTR"/>
    <property type="match status" value="1"/>
</dbReference>
<accession>A0ABY9BGT8</accession>
<dbReference type="Proteomes" id="UP001227230">
    <property type="component" value="Chromosome 1"/>
</dbReference>
<evidence type="ECO:0000313" key="3">
    <source>
        <dbReference type="Proteomes" id="UP001227230"/>
    </source>
</evidence>
<name>A0ABY9BGT8_VITVI</name>